<dbReference type="PANTHER" id="PTHR13939:SF0">
    <property type="entry name" value="NMN AMIDOHYDROLASE-LIKE PROTEIN YFAY"/>
    <property type="match status" value="1"/>
</dbReference>
<dbReference type="InterPro" id="IPR008135">
    <property type="entry name" value="Competence-induced_CinA"/>
</dbReference>
<dbReference type="EMBL" id="DTFV01000115">
    <property type="protein sequence ID" value="HGI31218.1"/>
    <property type="molecule type" value="Genomic_DNA"/>
</dbReference>
<dbReference type="InterPro" id="IPR050101">
    <property type="entry name" value="CinA"/>
</dbReference>
<dbReference type="SUPFAM" id="SSF53218">
    <property type="entry name" value="Molybdenum cofactor biosynthesis proteins"/>
    <property type="match status" value="1"/>
</dbReference>
<feature type="domain" description="MoaB/Mog" evidence="2">
    <location>
        <begin position="4"/>
        <end position="172"/>
    </location>
</feature>
<name>A0A7V3YHI7_9BACT</name>
<evidence type="ECO:0000259" key="2">
    <source>
        <dbReference type="SMART" id="SM00852"/>
    </source>
</evidence>
<dbReference type="InterPro" id="IPR041424">
    <property type="entry name" value="CinA_KH"/>
</dbReference>
<dbReference type="PANTHER" id="PTHR13939">
    <property type="entry name" value="NICOTINAMIDE-NUCLEOTIDE AMIDOHYDROLASE PNCC"/>
    <property type="match status" value="1"/>
</dbReference>
<gene>
    <name evidence="3" type="ORF">ENV30_07950</name>
</gene>
<dbReference type="Pfam" id="PF00994">
    <property type="entry name" value="MoCF_biosynth"/>
    <property type="match status" value="1"/>
</dbReference>
<comment type="similarity">
    <text evidence="1">Belongs to the CinA family.</text>
</comment>
<evidence type="ECO:0000313" key="3">
    <source>
        <dbReference type="EMBL" id="HGI31218.1"/>
    </source>
</evidence>
<organism evidence="3">
    <name type="scientific">Candidatus Caldatribacterium californiense</name>
    <dbReference type="NCBI Taxonomy" id="1454726"/>
    <lineage>
        <taxon>Bacteria</taxon>
        <taxon>Pseudomonadati</taxon>
        <taxon>Atribacterota</taxon>
        <taxon>Atribacteria</taxon>
        <taxon>Atribacterales</taxon>
        <taxon>Candidatus Caldatribacteriaceae</taxon>
        <taxon>Candidatus Caldatribacterium</taxon>
    </lineage>
</organism>
<proteinExistence type="inferred from homology"/>
<dbReference type="InterPro" id="IPR001453">
    <property type="entry name" value="MoaB/Mog_dom"/>
</dbReference>
<protein>
    <recommendedName>
        <fullName evidence="1">CinA-like protein</fullName>
    </recommendedName>
</protein>
<dbReference type="SUPFAM" id="SSF142433">
    <property type="entry name" value="CinA-like"/>
    <property type="match status" value="1"/>
</dbReference>
<dbReference type="PIRSF" id="PIRSF006728">
    <property type="entry name" value="CinA"/>
    <property type="match status" value="1"/>
</dbReference>
<dbReference type="InterPro" id="IPR036425">
    <property type="entry name" value="MoaB/Mog-like_dom_sf"/>
</dbReference>
<dbReference type="Gene3D" id="3.90.950.20">
    <property type="entry name" value="CinA-like"/>
    <property type="match status" value="1"/>
</dbReference>
<dbReference type="Pfam" id="PF18146">
    <property type="entry name" value="CinA_KH"/>
    <property type="match status" value="1"/>
</dbReference>
<dbReference type="InterPro" id="IPR036653">
    <property type="entry name" value="CinA-like_C"/>
</dbReference>
<comment type="caution">
    <text evidence="3">The sequence shown here is derived from an EMBL/GenBank/DDBJ whole genome shotgun (WGS) entry which is preliminary data.</text>
</comment>
<dbReference type="CDD" id="cd00885">
    <property type="entry name" value="cinA"/>
    <property type="match status" value="1"/>
</dbReference>
<dbReference type="NCBIfam" id="TIGR00200">
    <property type="entry name" value="cinA_nterm"/>
    <property type="match status" value="1"/>
</dbReference>
<dbReference type="InterPro" id="IPR008136">
    <property type="entry name" value="CinA_C"/>
</dbReference>
<dbReference type="HAMAP" id="MF_00226_B">
    <property type="entry name" value="CinA_B"/>
    <property type="match status" value="1"/>
</dbReference>
<dbReference type="SMART" id="SM00852">
    <property type="entry name" value="MoCF_biosynth"/>
    <property type="match status" value="1"/>
</dbReference>
<accession>A0A7V3YHI7</accession>
<dbReference type="Pfam" id="PF02464">
    <property type="entry name" value="CinA"/>
    <property type="match status" value="1"/>
</dbReference>
<dbReference type="AlphaFoldDB" id="A0A7V3YHI7"/>
<dbReference type="NCBIfam" id="TIGR00199">
    <property type="entry name" value="PncC_domain"/>
    <property type="match status" value="1"/>
</dbReference>
<reference evidence="3" key="1">
    <citation type="journal article" date="2020" name="mSystems">
        <title>Genome- and Community-Level Interaction Insights into Carbon Utilization and Element Cycling Functions of Hydrothermarchaeota in Hydrothermal Sediment.</title>
        <authorList>
            <person name="Zhou Z."/>
            <person name="Liu Y."/>
            <person name="Xu W."/>
            <person name="Pan J."/>
            <person name="Luo Z.H."/>
            <person name="Li M."/>
        </authorList>
    </citation>
    <scope>NUCLEOTIDE SEQUENCE [LARGE SCALE GENOMIC DNA]</scope>
    <source>
        <strain evidence="3">SpSt-747</strain>
    </source>
</reference>
<dbReference type="Gene3D" id="3.40.980.10">
    <property type="entry name" value="MoaB/Mog-like domain"/>
    <property type="match status" value="1"/>
</dbReference>
<evidence type="ECO:0000256" key="1">
    <source>
        <dbReference type="HAMAP-Rule" id="MF_00226"/>
    </source>
</evidence>
<sequence length="415" mass="45966">MNAAVLCVGTELVTGMVRDINAGFLVYKLLGKGIFPKWILFVPDGMEEIASGLRFLLEQGVNFLFISGGLGPTVDDFTREAVARALGRPLVFCEEAWEGIRQAFYRIRGIEPPESNRKQAFFPEGARFLPNGVGTAPAFILEERGTRIFVLPGVPREVEFFWGLLEQEIPTLQGGVYRSEILKFCGIGESQLEEKMLPLLSGLPQSLRLAFLPNYGEVWFFLYGQDVPLEDQKRAEETIAAVKSAFMPYLFSPFGETLEEAVGRLLLERGWRVALAESCTGGLVGSRITDVPGSSRYFERGYVVYSNEAKLTDVGVPEEVLYRFGAVSEETARYLAEGVRKKTGVDIGLGITGIAGPGGGSLEKPVGLVYVAVSDALCTEVRKFQFRGDRLMNKRFFSQAALTVLFTFLRERDTR</sequence>